<name>A0ABR1GD56_AURAN</name>
<organism evidence="15 16">
    <name type="scientific">Aureococcus anophagefferens</name>
    <name type="common">Harmful bloom alga</name>
    <dbReference type="NCBI Taxonomy" id="44056"/>
    <lineage>
        <taxon>Eukaryota</taxon>
        <taxon>Sar</taxon>
        <taxon>Stramenopiles</taxon>
        <taxon>Ochrophyta</taxon>
        <taxon>Pelagophyceae</taxon>
        <taxon>Pelagomonadales</taxon>
        <taxon>Pelagomonadaceae</taxon>
        <taxon>Aureococcus</taxon>
    </lineage>
</organism>
<dbReference type="Pfam" id="PF15924">
    <property type="entry name" value="ALG11_N"/>
    <property type="match status" value="1"/>
</dbReference>
<keyword evidence="5 12" id="KW-0328">Glycosyltransferase</keyword>
<dbReference type="PANTHER" id="PTHR45919:SF1">
    <property type="entry name" value="GDP-MAN:MAN(3)GLCNAC(2)-PP-DOL ALPHA-1,2-MANNOSYLTRANSFERASE"/>
    <property type="match status" value="1"/>
</dbReference>
<dbReference type="SUPFAM" id="SSF53756">
    <property type="entry name" value="UDP-Glycosyltransferase/glycogen phosphorylase"/>
    <property type="match status" value="1"/>
</dbReference>
<reference evidence="15 16" key="1">
    <citation type="submission" date="2024-03" db="EMBL/GenBank/DDBJ databases">
        <title>Aureococcus anophagefferens CCMP1851 and Kratosvirus quantuckense: Draft genome of a second virus-susceptible host strain in the model system.</title>
        <authorList>
            <person name="Chase E."/>
            <person name="Truchon A.R."/>
            <person name="Schepens W."/>
            <person name="Wilhelm S.W."/>
        </authorList>
    </citation>
    <scope>NUCLEOTIDE SEQUENCE [LARGE SCALE GENOMIC DNA]</scope>
    <source>
        <strain evidence="15 16">CCMP1851</strain>
    </source>
</reference>
<evidence type="ECO:0000256" key="11">
    <source>
        <dbReference type="ARBA" id="ARBA00045065"/>
    </source>
</evidence>
<dbReference type="PANTHER" id="PTHR45919">
    <property type="entry name" value="GDP-MAN:MAN(3)GLCNAC(2)-PP-DOL ALPHA-1,2-MANNOSYLTRANSFERASE"/>
    <property type="match status" value="1"/>
</dbReference>
<feature type="domain" description="ALG11 mannosyltransferase N-terminal" evidence="14">
    <location>
        <begin position="35"/>
        <end position="235"/>
    </location>
</feature>
<evidence type="ECO:0000256" key="9">
    <source>
        <dbReference type="ARBA" id="ARBA00022989"/>
    </source>
</evidence>
<keyword evidence="16" id="KW-1185">Reference proteome</keyword>
<dbReference type="EC" id="2.4.1.131" evidence="3 12"/>
<dbReference type="EMBL" id="JBBJCI010000033">
    <property type="protein sequence ID" value="KAK7254034.1"/>
    <property type="molecule type" value="Genomic_DNA"/>
</dbReference>
<dbReference type="CDD" id="cd03806">
    <property type="entry name" value="GT4_ALG11-like"/>
    <property type="match status" value="1"/>
</dbReference>
<dbReference type="Pfam" id="PF00534">
    <property type="entry name" value="Glycos_transf_1"/>
    <property type="match status" value="1"/>
</dbReference>
<proteinExistence type="inferred from homology"/>
<keyword evidence="6 12" id="KW-0808">Transferase</keyword>
<evidence type="ECO:0000256" key="10">
    <source>
        <dbReference type="ARBA" id="ARBA00023136"/>
    </source>
</evidence>
<feature type="domain" description="Glycosyl transferase family 1" evidence="13">
    <location>
        <begin position="264"/>
        <end position="429"/>
    </location>
</feature>
<keyword evidence="7" id="KW-0812">Transmembrane</keyword>
<evidence type="ECO:0000256" key="6">
    <source>
        <dbReference type="ARBA" id="ARBA00022679"/>
    </source>
</evidence>
<evidence type="ECO:0000313" key="16">
    <source>
        <dbReference type="Proteomes" id="UP001363151"/>
    </source>
</evidence>
<evidence type="ECO:0000256" key="8">
    <source>
        <dbReference type="ARBA" id="ARBA00022824"/>
    </source>
</evidence>
<keyword evidence="10" id="KW-0472">Membrane</keyword>
<evidence type="ECO:0000256" key="12">
    <source>
        <dbReference type="RuleBase" id="RU367051"/>
    </source>
</evidence>
<evidence type="ECO:0000256" key="5">
    <source>
        <dbReference type="ARBA" id="ARBA00022676"/>
    </source>
</evidence>
<comment type="function">
    <text evidence="12">GDP-Man:Man(3)GlcNAc(2)-PP-Dol alpha-1,2-mannosyltransferase that operates in the biosynthetic pathway of dolichol-linked oligosaccharides, the glycan precursors employed in protein asparagine (N)-glycosylation. The assembly of dolichol-linked oligosaccharides begins on the cytosolic side of the endoplasmic reticulum membrane and finishes in its lumen. The sequential addition of sugars to dolichol pyrophosphate produces dolichol-linked oligosaccharides containing fourteen sugars, including two GlcNAcs, nine mannoses and three glucoses. Once assembled, the oligosaccharide is transferred from the lipid to nascent proteins by oligosaccharyltransferases. Catalyzes, on the cytoplasmic face of the endoplasmic reticulum, the addition of the fourth and fifth mannose residues to the dolichol-linked oligosaccharide chain, to produce Man(5)GlcNAc(2)-PP-dolichol core oligosaccharide.</text>
</comment>
<dbReference type="InterPro" id="IPR031814">
    <property type="entry name" value="ALG11_N"/>
</dbReference>
<evidence type="ECO:0000256" key="3">
    <source>
        <dbReference type="ARBA" id="ARBA00012645"/>
    </source>
</evidence>
<evidence type="ECO:0000256" key="1">
    <source>
        <dbReference type="ARBA" id="ARBA00004389"/>
    </source>
</evidence>
<gene>
    <name evidence="15" type="primary">ALG11</name>
    <name evidence="15" type="ORF">SO694_00003769</name>
</gene>
<dbReference type="Proteomes" id="UP001363151">
    <property type="component" value="Unassembled WGS sequence"/>
</dbReference>
<comment type="catalytic activity">
    <reaction evidence="11 12">
        <text>an alpha-D-Man-(1-&gt;3)-[alpha-D-Man-(1-&gt;6)]-beta-D-Man-(1-&gt;4)-beta-D-GlcNAc-(1-&gt;4)-alpha-D-GlcNAc-diphospho-di-trans,poly-cis-dolichol + 2 GDP-alpha-D-mannose = an alpha-D-Man-(1-&gt;2)-alpha-D-Man-(1-&gt;2)-alpha-D-Man-(1-&gt;3)-[alpha-D-Man-(1-&gt;6)]-beta-D-Man-(1-&gt;4)-beta-D-GlcNAc-(1-&gt;4)-alpha-D-GlcNAc-diphospho-di-trans,poly-cis-dolichol + 2 GDP + 2 H(+)</text>
        <dbReference type="Rhea" id="RHEA:29523"/>
        <dbReference type="Rhea" id="RHEA-COMP:19515"/>
        <dbReference type="Rhea" id="RHEA-COMP:19516"/>
        <dbReference type="ChEBI" id="CHEBI:15378"/>
        <dbReference type="ChEBI" id="CHEBI:57527"/>
        <dbReference type="ChEBI" id="CHEBI:58189"/>
        <dbReference type="ChEBI" id="CHEBI:132511"/>
        <dbReference type="ChEBI" id="CHEBI:132515"/>
        <dbReference type="EC" id="2.4.1.131"/>
    </reaction>
    <physiologicalReaction direction="left-to-right" evidence="11 12">
        <dbReference type="Rhea" id="RHEA:29524"/>
    </physiologicalReaction>
</comment>
<evidence type="ECO:0000256" key="4">
    <source>
        <dbReference type="ARBA" id="ARBA00022018"/>
    </source>
</evidence>
<evidence type="ECO:0000259" key="14">
    <source>
        <dbReference type="Pfam" id="PF15924"/>
    </source>
</evidence>
<dbReference type="InterPro" id="IPR001296">
    <property type="entry name" value="Glyco_trans_1"/>
</dbReference>
<keyword evidence="9" id="KW-1133">Transmembrane helix</keyword>
<sequence length="453" mass="47925">MALALAAHACGAAAALLVMLIAYARARRLFRRGKRVVAFLHPHCAAGGGGERVLWVGLVALREATDARIVVYTGDVGVGAAAMRARAADRFGVTVPADVEFVYVRSRRLSEPGLYPVATMIGQSLGSMVLAAEAVLRLPPDVFVDTTGYGFSFPVAKLLAGAATAAYVHYPTISGDMIGALGTRAFNNRGLALALPKLKALYYELFAVAYGWCGRRCDAVMANSSWTKGHIEKIWRRDDVALAYPPCDTSVLEKIAKGRPGDSGGPVVVASLAQFRPEKDHALQLEAWALLPEATRRRARLVVAGAARHADDRALLDGLRRRARDLGISDSVEFKVSAPRSEILDLLRGAHVGLHTMRLEHFGIAVVEFMAAGLVPLAHASGGPLLDIVGADGDRGLVATDAPDYAAKLAALVDGPRETRDAMAANARAFVADRFSDAAFSAAFVAGLAGVLP</sequence>
<evidence type="ECO:0000256" key="7">
    <source>
        <dbReference type="ARBA" id="ARBA00022692"/>
    </source>
</evidence>
<dbReference type="InterPro" id="IPR038013">
    <property type="entry name" value="ALG11"/>
</dbReference>
<protein>
    <recommendedName>
        <fullName evidence="4 12">GDP-Man:Man(3)GlcNAc(2)-PP-Dol alpha-1,2-mannosyltransferase</fullName>
        <ecNumber evidence="3 12">2.4.1.131</ecNumber>
    </recommendedName>
</protein>
<dbReference type="Gene3D" id="3.40.50.2000">
    <property type="entry name" value="Glycogen Phosphorylase B"/>
    <property type="match status" value="1"/>
</dbReference>
<evidence type="ECO:0000259" key="13">
    <source>
        <dbReference type="Pfam" id="PF00534"/>
    </source>
</evidence>
<keyword evidence="8 12" id="KW-0256">Endoplasmic reticulum</keyword>
<accession>A0ABR1GD56</accession>
<evidence type="ECO:0000256" key="2">
    <source>
        <dbReference type="ARBA" id="ARBA00004922"/>
    </source>
</evidence>
<comment type="similarity">
    <text evidence="12">Belongs to the glycosyltransferase group 1 family. Glycosyltransferase 4 subfamily.</text>
</comment>
<evidence type="ECO:0000313" key="15">
    <source>
        <dbReference type="EMBL" id="KAK7254034.1"/>
    </source>
</evidence>
<comment type="subcellular location">
    <subcellularLocation>
        <location evidence="1">Endoplasmic reticulum membrane</location>
        <topology evidence="1">Single-pass membrane protein</topology>
    </subcellularLocation>
</comment>
<comment type="caution">
    <text evidence="15">The sequence shown here is derived from an EMBL/GenBank/DDBJ whole genome shotgun (WGS) entry which is preliminary data.</text>
</comment>
<comment type="pathway">
    <text evidence="2 12">Protein modification; protein glycosylation.</text>
</comment>